<dbReference type="EMBL" id="BKCJ010259054">
    <property type="protein sequence ID" value="GEZ26763.1"/>
    <property type="molecule type" value="Genomic_DNA"/>
</dbReference>
<keyword evidence="1" id="KW-1133">Transmembrane helix</keyword>
<gene>
    <name evidence="2" type="ORF">Tci_498736</name>
</gene>
<organism evidence="2">
    <name type="scientific">Tanacetum cinerariifolium</name>
    <name type="common">Dalmatian daisy</name>
    <name type="synonym">Chrysanthemum cinerariifolium</name>
    <dbReference type="NCBI Taxonomy" id="118510"/>
    <lineage>
        <taxon>Eukaryota</taxon>
        <taxon>Viridiplantae</taxon>
        <taxon>Streptophyta</taxon>
        <taxon>Embryophyta</taxon>
        <taxon>Tracheophyta</taxon>
        <taxon>Spermatophyta</taxon>
        <taxon>Magnoliopsida</taxon>
        <taxon>eudicotyledons</taxon>
        <taxon>Gunneridae</taxon>
        <taxon>Pentapetalae</taxon>
        <taxon>asterids</taxon>
        <taxon>campanulids</taxon>
        <taxon>Asterales</taxon>
        <taxon>Asteraceae</taxon>
        <taxon>Asteroideae</taxon>
        <taxon>Anthemideae</taxon>
        <taxon>Anthemidinae</taxon>
        <taxon>Tanacetum</taxon>
    </lineage>
</organism>
<reference evidence="2" key="1">
    <citation type="journal article" date="2019" name="Sci. Rep.">
        <title>Draft genome of Tanacetum cinerariifolium, the natural source of mosquito coil.</title>
        <authorList>
            <person name="Yamashiro T."/>
            <person name="Shiraishi A."/>
            <person name="Satake H."/>
            <person name="Nakayama K."/>
        </authorList>
    </citation>
    <scope>NUCLEOTIDE SEQUENCE</scope>
</reference>
<proteinExistence type="predicted"/>
<sequence>MNPVAAKQVALNNALVSPEKILKIERCNARIKFSKPQREETYQVTLDSLKLSPCYPAFLITTEVPEEEFMFQADNREISLTRKKHMPYPSFTKVIINHFISKDKTISRRNMINLHTIRDDTLLGFVVERCDCIRWGFCFYVIVMIVATSGMLENPWKGEVIRILAGQIIQFAAMAD</sequence>
<evidence type="ECO:0000256" key="1">
    <source>
        <dbReference type="SAM" id="Phobius"/>
    </source>
</evidence>
<evidence type="ECO:0000313" key="2">
    <source>
        <dbReference type="EMBL" id="GEZ26763.1"/>
    </source>
</evidence>
<comment type="caution">
    <text evidence="2">The sequence shown here is derived from an EMBL/GenBank/DDBJ whole genome shotgun (WGS) entry which is preliminary data.</text>
</comment>
<protein>
    <submittedName>
        <fullName evidence="2">Uncharacterized protein</fullName>
    </submittedName>
</protein>
<name>A0A699IA62_TANCI</name>
<keyword evidence="1" id="KW-0472">Membrane</keyword>
<feature type="transmembrane region" description="Helical" evidence="1">
    <location>
        <begin position="133"/>
        <end position="152"/>
    </location>
</feature>
<dbReference type="AlphaFoldDB" id="A0A699IA62"/>
<keyword evidence="1" id="KW-0812">Transmembrane</keyword>
<accession>A0A699IA62</accession>